<accession>A0A6J5REN5</accession>
<dbReference type="Gene3D" id="1.10.260.40">
    <property type="entry name" value="lambda repressor-like DNA-binding domains"/>
    <property type="match status" value="1"/>
</dbReference>
<protein>
    <submittedName>
        <fullName evidence="1">Uncharacterized protein</fullName>
    </submittedName>
</protein>
<organism evidence="1">
    <name type="scientific">uncultured Caudovirales phage</name>
    <dbReference type="NCBI Taxonomy" id="2100421"/>
    <lineage>
        <taxon>Viruses</taxon>
        <taxon>Duplodnaviria</taxon>
        <taxon>Heunggongvirae</taxon>
        <taxon>Uroviricota</taxon>
        <taxon>Caudoviricetes</taxon>
        <taxon>Peduoviridae</taxon>
        <taxon>Maltschvirus</taxon>
        <taxon>Maltschvirus maltsch</taxon>
    </lineage>
</organism>
<dbReference type="GO" id="GO:0003677">
    <property type="term" value="F:DNA binding"/>
    <property type="evidence" value="ECO:0007669"/>
    <property type="project" value="InterPro"/>
</dbReference>
<dbReference type="EMBL" id="LR797242">
    <property type="protein sequence ID" value="CAB4195509.1"/>
    <property type="molecule type" value="Genomic_DNA"/>
</dbReference>
<proteinExistence type="predicted"/>
<gene>
    <name evidence="1" type="ORF">UFOVP1295_17</name>
</gene>
<reference evidence="1" key="1">
    <citation type="submission" date="2020-05" db="EMBL/GenBank/DDBJ databases">
        <authorList>
            <person name="Chiriac C."/>
            <person name="Salcher M."/>
            <person name="Ghai R."/>
            <person name="Kavagutti S V."/>
        </authorList>
    </citation>
    <scope>NUCLEOTIDE SEQUENCE</scope>
</reference>
<sequence>MKYGYSLRIADLNKKADGSLLGVKLGRLCIKNNVPVVEVSTKLGVSRQTVYNWFTADTYVHKDLADAVKEYVAVLQG</sequence>
<name>A0A6J5REN5_9CAUD</name>
<evidence type="ECO:0000313" key="1">
    <source>
        <dbReference type="EMBL" id="CAB4195509.1"/>
    </source>
</evidence>
<dbReference type="InterPro" id="IPR010982">
    <property type="entry name" value="Lambda_DNA-bd_dom_sf"/>
</dbReference>